<sequence length="210" mass="25147">MEKRKLKGILFLFFTLSFMYGVDDNEFWTSITFEKNLPLSLKLELEQELRFKDQLSTFKQTFSEISVSYKVFKGLRIKIPYRHLIYEDKTKQRLSLEGSYKFSLKPISFKSRTKFQRTCEDEEDPDDLIRNKISIHYKWNKKIEPYLSGEIFHIHNTSKDRFDEYRFSFGLAVNLPRKNSIKIFYLFKKEDIAKSSPDMINVFGIGYGFE</sequence>
<evidence type="ECO:0008006" key="3">
    <source>
        <dbReference type="Google" id="ProtNLM"/>
    </source>
</evidence>
<dbReference type="AlphaFoldDB" id="A0A382FLP7"/>
<gene>
    <name evidence="2" type="ORF">METZ01_LOCUS216794</name>
</gene>
<accession>A0A382FLP7</accession>
<evidence type="ECO:0000313" key="2">
    <source>
        <dbReference type="EMBL" id="SVB63940.1"/>
    </source>
</evidence>
<protein>
    <recommendedName>
        <fullName evidence="3">DUF2490 domain-containing protein</fullName>
    </recommendedName>
</protein>
<evidence type="ECO:0000256" key="1">
    <source>
        <dbReference type="ARBA" id="ARBA00022729"/>
    </source>
</evidence>
<dbReference type="InterPro" id="IPR019619">
    <property type="entry name" value="DUF2490"/>
</dbReference>
<dbReference type="EMBL" id="UINC01050682">
    <property type="protein sequence ID" value="SVB63940.1"/>
    <property type="molecule type" value="Genomic_DNA"/>
</dbReference>
<reference evidence="2" key="1">
    <citation type="submission" date="2018-05" db="EMBL/GenBank/DDBJ databases">
        <authorList>
            <person name="Lanie J.A."/>
            <person name="Ng W.-L."/>
            <person name="Kazmierczak K.M."/>
            <person name="Andrzejewski T.M."/>
            <person name="Davidsen T.M."/>
            <person name="Wayne K.J."/>
            <person name="Tettelin H."/>
            <person name="Glass J.I."/>
            <person name="Rusch D."/>
            <person name="Podicherti R."/>
            <person name="Tsui H.-C.T."/>
            <person name="Winkler M.E."/>
        </authorList>
    </citation>
    <scope>NUCLEOTIDE SEQUENCE</scope>
</reference>
<dbReference type="InterPro" id="IPR053713">
    <property type="entry name" value="Bact_OM_Channel_sf"/>
</dbReference>
<keyword evidence="1" id="KW-0732">Signal</keyword>
<dbReference type="Gene3D" id="2.40.160.40">
    <property type="entry name" value="monomeric porin ompg"/>
    <property type="match status" value="1"/>
</dbReference>
<dbReference type="Pfam" id="PF10677">
    <property type="entry name" value="DUF2490"/>
    <property type="match status" value="1"/>
</dbReference>
<organism evidence="2">
    <name type="scientific">marine metagenome</name>
    <dbReference type="NCBI Taxonomy" id="408172"/>
    <lineage>
        <taxon>unclassified sequences</taxon>
        <taxon>metagenomes</taxon>
        <taxon>ecological metagenomes</taxon>
    </lineage>
</organism>
<name>A0A382FLP7_9ZZZZ</name>
<proteinExistence type="predicted"/>